<proteinExistence type="predicted"/>
<dbReference type="EMBL" id="LCPF01000001">
    <property type="protein sequence ID" value="KKU91596.1"/>
    <property type="molecule type" value="Genomic_DNA"/>
</dbReference>
<feature type="transmembrane region" description="Helical" evidence="1">
    <location>
        <begin position="6"/>
        <end position="38"/>
    </location>
</feature>
<dbReference type="Proteomes" id="UP000034956">
    <property type="component" value="Unassembled WGS sequence"/>
</dbReference>
<gene>
    <name evidence="2" type="ORF">UY23_C0001G0202</name>
</gene>
<accession>A0A0G1UBS9</accession>
<organism evidence="2 3">
    <name type="scientific">Candidatus Jorgensenbacteria bacterium GW2011_GWA1_48_11</name>
    <dbReference type="NCBI Taxonomy" id="1618660"/>
    <lineage>
        <taxon>Bacteria</taxon>
        <taxon>Candidatus Joergenseniibacteriota</taxon>
    </lineage>
</organism>
<comment type="caution">
    <text evidence="2">The sequence shown here is derived from an EMBL/GenBank/DDBJ whole genome shotgun (WGS) entry which is preliminary data.</text>
</comment>
<dbReference type="AlphaFoldDB" id="A0A0G1UBS9"/>
<evidence type="ECO:0008006" key="4">
    <source>
        <dbReference type="Google" id="ProtNLM"/>
    </source>
</evidence>
<sequence>MPGFLMFWGAILLIFFALVPFISVNVPAVTGLVLLNVFKDAGPKQKDNLRPVGPGIHLKWPWESVREENFFPLELVTEKFEETYAAWDGPLMLAKVSFQYQPTVKRLLAFIAVDKTTINEGFKGVFSSFLSETIGARELGGQESGSVFVRTHVKVVEQAVTDKIDTYKVMANGEQTSAKEKLEDLYGVNFRLFNVADIDYSPDYQQARSGKARMGVVTETAKQLIEATIADGKPTISGKEAVNLVLVEQGKAKKSIVEVEGGQADPLQRAAAILGSLMTAPKGGE</sequence>
<evidence type="ECO:0000313" key="3">
    <source>
        <dbReference type="Proteomes" id="UP000034956"/>
    </source>
</evidence>
<name>A0A0G1UBS9_9BACT</name>
<keyword evidence="1" id="KW-1133">Transmembrane helix</keyword>
<reference evidence="2 3" key="1">
    <citation type="journal article" date="2015" name="Nature">
        <title>rRNA introns, odd ribosomes, and small enigmatic genomes across a large radiation of phyla.</title>
        <authorList>
            <person name="Brown C.T."/>
            <person name="Hug L.A."/>
            <person name="Thomas B.C."/>
            <person name="Sharon I."/>
            <person name="Castelle C.J."/>
            <person name="Singh A."/>
            <person name="Wilkins M.J."/>
            <person name="Williams K.H."/>
            <person name="Banfield J.F."/>
        </authorList>
    </citation>
    <scope>NUCLEOTIDE SEQUENCE [LARGE SCALE GENOMIC DNA]</scope>
</reference>
<evidence type="ECO:0000313" key="2">
    <source>
        <dbReference type="EMBL" id="KKU91596.1"/>
    </source>
</evidence>
<protein>
    <recommendedName>
        <fullName evidence="4">Band 7 domain-containing protein</fullName>
    </recommendedName>
</protein>
<keyword evidence="1" id="KW-0812">Transmembrane</keyword>
<keyword evidence="1" id="KW-0472">Membrane</keyword>
<evidence type="ECO:0000256" key="1">
    <source>
        <dbReference type="SAM" id="Phobius"/>
    </source>
</evidence>